<dbReference type="Pfam" id="PF10014">
    <property type="entry name" value="2OG-Fe_Oxy_2"/>
    <property type="match status" value="1"/>
</dbReference>
<dbReference type="GO" id="GO:0051213">
    <property type="term" value="F:dioxygenase activity"/>
    <property type="evidence" value="ECO:0007669"/>
    <property type="project" value="UniProtKB-KW"/>
</dbReference>
<accession>A0A970B4S8</accession>
<dbReference type="RefSeq" id="WP_168146116.1">
    <property type="nucleotide sequence ID" value="NZ_JAAVXB010000001.1"/>
</dbReference>
<reference evidence="1" key="1">
    <citation type="submission" date="2020-03" db="EMBL/GenBank/DDBJ databases">
        <title>Solimonas marina sp. nov., isolated from deep seawater of the Pacific Ocean.</title>
        <authorList>
            <person name="Liu X."/>
            <person name="Lai Q."/>
            <person name="Sun F."/>
            <person name="Gai Y."/>
            <person name="Li G."/>
            <person name="Shao Z."/>
        </authorList>
    </citation>
    <scope>NUCLEOTIDE SEQUENCE</scope>
    <source>
        <strain evidence="1">C16B3</strain>
    </source>
</reference>
<keyword evidence="2" id="KW-1185">Reference proteome</keyword>
<dbReference type="EMBL" id="JAAVXB010000001">
    <property type="protein sequence ID" value="NKF20855.1"/>
    <property type="molecule type" value="Genomic_DNA"/>
</dbReference>
<dbReference type="InterPro" id="IPR018724">
    <property type="entry name" value="2OG-Fe_dioxygenase"/>
</dbReference>
<dbReference type="Gene3D" id="2.60.120.620">
    <property type="entry name" value="q2cbj1_9rhob like domain"/>
    <property type="match status" value="1"/>
</dbReference>
<keyword evidence="1" id="KW-0560">Oxidoreductase</keyword>
<name>A0A970B4S8_9GAMM</name>
<protein>
    <submittedName>
        <fullName evidence="1">2OG-Fe dioxygenase family protein</fullName>
    </submittedName>
</protein>
<sequence length="252" mass="27552">MSVSPDAVVPADLVAALRRDGHVFVHAAELQPRLASDVGLSDWPQVAQSWDDMPLDAYMADGGRYRRRRYGVFSAGRDGAIARESHQPHWQSTDYNRLNGGIARWFEPIADDIGASASIQAVLQCCRGAFNALAPDTPHWHIEMHQFRIEAALDEAGQPTPEGIHRDGVDYVMVLLVRRENIACGTTTIHAPDGALLGSFTLTDTFDATLLDDHRVFHGVTPVVPIDARAPAFRDVLVVTFRGADAPTDPLP</sequence>
<dbReference type="AlphaFoldDB" id="A0A970B4S8"/>
<evidence type="ECO:0000313" key="1">
    <source>
        <dbReference type="EMBL" id="NKF20855.1"/>
    </source>
</evidence>
<comment type="caution">
    <text evidence="1">The sequence shown here is derived from an EMBL/GenBank/DDBJ whole genome shotgun (WGS) entry which is preliminary data.</text>
</comment>
<gene>
    <name evidence="1" type="ORF">G7Y82_00905</name>
</gene>
<proteinExistence type="predicted"/>
<keyword evidence="1" id="KW-0223">Dioxygenase</keyword>
<evidence type="ECO:0000313" key="2">
    <source>
        <dbReference type="Proteomes" id="UP000653472"/>
    </source>
</evidence>
<organism evidence="1 2">
    <name type="scientific">Solimonas marina</name>
    <dbReference type="NCBI Taxonomy" id="2714601"/>
    <lineage>
        <taxon>Bacteria</taxon>
        <taxon>Pseudomonadati</taxon>
        <taxon>Pseudomonadota</taxon>
        <taxon>Gammaproteobacteria</taxon>
        <taxon>Nevskiales</taxon>
        <taxon>Nevskiaceae</taxon>
        <taxon>Solimonas</taxon>
    </lineage>
</organism>
<dbReference type="Proteomes" id="UP000653472">
    <property type="component" value="Unassembled WGS sequence"/>
</dbReference>